<evidence type="ECO:0000256" key="2">
    <source>
        <dbReference type="ARBA" id="ARBA00022630"/>
    </source>
</evidence>
<feature type="domain" description="Reductase C-terminal" evidence="6">
    <location>
        <begin position="322"/>
        <end position="407"/>
    </location>
</feature>
<reference evidence="7" key="2">
    <citation type="submission" date="2022-05" db="EMBL/GenBank/DDBJ databases">
        <authorList>
            <person name="Kim J.-S."/>
            <person name="Lee K."/>
            <person name="Suh M."/>
            <person name="Eom M."/>
            <person name="Kim J.-S."/>
            <person name="Kim D.-S."/>
            <person name="Ko S.-H."/>
            <person name="Shin Y."/>
            <person name="Lee J.-S."/>
        </authorList>
    </citation>
    <scope>NUCLEOTIDE SEQUENCE</scope>
    <source>
        <strain evidence="7">N237</strain>
    </source>
</reference>
<evidence type="ECO:0000313" key="7">
    <source>
        <dbReference type="EMBL" id="UQX89841.1"/>
    </source>
</evidence>
<dbReference type="InterPro" id="IPR036188">
    <property type="entry name" value="FAD/NAD-bd_sf"/>
</dbReference>
<dbReference type="Gene3D" id="3.30.390.30">
    <property type="match status" value="1"/>
</dbReference>
<dbReference type="SUPFAM" id="SSF55424">
    <property type="entry name" value="FAD/NAD-linked reductases, dimerisation (C-terminal) domain"/>
    <property type="match status" value="1"/>
</dbReference>
<keyword evidence="4" id="KW-0560">Oxidoreductase</keyword>
<dbReference type="Proteomes" id="UP001056336">
    <property type="component" value="Chromosome"/>
</dbReference>
<accession>A0ABY4R3W8</accession>
<evidence type="ECO:0000313" key="8">
    <source>
        <dbReference type="Proteomes" id="UP001056336"/>
    </source>
</evidence>
<comment type="cofactor">
    <cofactor evidence="1">
        <name>FAD</name>
        <dbReference type="ChEBI" id="CHEBI:57692"/>
    </cofactor>
</comment>
<keyword evidence="3" id="KW-0274">FAD</keyword>
<evidence type="ECO:0000256" key="1">
    <source>
        <dbReference type="ARBA" id="ARBA00001974"/>
    </source>
</evidence>
<dbReference type="Gene3D" id="3.50.50.60">
    <property type="entry name" value="FAD/NAD(P)-binding domain"/>
    <property type="match status" value="2"/>
</dbReference>
<evidence type="ECO:0000259" key="5">
    <source>
        <dbReference type="Pfam" id="PF07992"/>
    </source>
</evidence>
<dbReference type="PANTHER" id="PTHR43557">
    <property type="entry name" value="APOPTOSIS-INDUCING FACTOR 1"/>
    <property type="match status" value="1"/>
</dbReference>
<proteinExistence type="predicted"/>
<dbReference type="InterPro" id="IPR028202">
    <property type="entry name" value="Reductase_C"/>
</dbReference>
<evidence type="ECO:0000256" key="3">
    <source>
        <dbReference type="ARBA" id="ARBA00022827"/>
    </source>
</evidence>
<sequence>MSIERIVIVGAGLAGAKGAQAVREAGFEGQLTLVGEEHEFPYERPPLSKEFLMGRKPRNDSRVHEPTWYDEHGVDVRLGVRASAVNRELGIVELEDGQSLAYDRLMLATGSRPRHPAFPGADAEGVHYLRTIGDSERLKATLAKVQSVAIVGAGWIGLEAAAAARDAGVQVTVVEPQTLPLLSVLGAEMGALFAELHRRHGVELRLGVEVDAVLVRDGRPYGLALGDDTVVHADAVLIAVGAVPNTELAQQCGLAVDRGVLTDAALRTSDPAVTAAGDVARAEHPVLGGRIRVEHWANALKQPAVAAATMLGQPAVYADLPYFFTDQFDLGMEYVGYVEPEATPRIVLRGAAESGEFIAFWTVDGRVRAGMNVNVWDVTDDVKALILSGKSVDVDRLADPRVPLSEL</sequence>
<dbReference type="PRINTS" id="PR00411">
    <property type="entry name" value="PNDRDTASEI"/>
</dbReference>
<protein>
    <submittedName>
        <fullName evidence="7">FAD-dependent oxidoreductase</fullName>
    </submittedName>
</protein>
<evidence type="ECO:0000256" key="4">
    <source>
        <dbReference type="ARBA" id="ARBA00023002"/>
    </source>
</evidence>
<dbReference type="PRINTS" id="PR00368">
    <property type="entry name" value="FADPNR"/>
</dbReference>
<keyword evidence="2" id="KW-0285">Flavoprotein</keyword>
<dbReference type="InterPro" id="IPR023753">
    <property type="entry name" value="FAD/NAD-binding_dom"/>
</dbReference>
<dbReference type="SUPFAM" id="SSF51905">
    <property type="entry name" value="FAD/NAD(P)-binding domain"/>
    <property type="match status" value="2"/>
</dbReference>
<gene>
    <name evidence="7" type="ORF">M6D93_07505</name>
</gene>
<feature type="domain" description="FAD/NAD(P)-binding" evidence="5">
    <location>
        <begin position="5"/>
        <end position="302"/>
    </location>
</feature>
<name>A0ABY4R3W8_9ACTN</name>
<keyword evidence="8" id="KW-1185">Reference proteome</keyword>
<dbReference type="Pfam" id="PF07992">
    <property type="entry name" value="Pyr_redox_2"/>
    <property type="match status" value="1"/>
</dbReference>
<evidence type="ECO:0000259" key="6">
    <source>
        <dbReference type="Pfam" id="PF14759"/>
    </source>
</evidence>
<dbReference type="InterPro" id="IPR016156">
    <property type="entry name" value="FAD/NAD-linked_Rdtase_dimer_sf"/>
</dbReference>
<reference evidence="7" key="1">
    <citation type="journal article" date="2018" name="Int. J. Syst. Evol. Microbiol.">
        <title>Jatrophihabitans telluris sp. nov., isolated from sediment soil of lava forest wetlands and the emended description of the genus Jatrophihabitans.</title>
        <authorList>
            <person name="Lee K.C."/>
            <person name="Suh M.K."/>
            <person name="Eom M.K."/>
            <person name="Kim K.K."/>
            <person name="Kim J.S."/>
            <person name="Kim D.S."/>
            <person name="Ko S.H."/>
            <person name="Shin Y.K."/>
            <person name="Lee J.S."/>
        </authorList>
    </citation>
    <scope>NUCLEOTIDE SEQUENCE</scope>
    <source>
        <strain evidence="7">N237</strain>
    </source>
</reference>
<dbReference type="PANTHER" id="PTHR43557:SF2">
    <property type="entry name" value="RIESKE DOMAIN-CONTAINING PROTEIN-RELATED"/>
    <property type="match status" value="1"/>
</dbReference>
<dbReference type="Pfam" id="PF14759">
    <property type="entry name" value="Reductase_C"/>
    <property type="match status" value="1"/>
</dbReference>
<dbReference type="InterPro" id="IPR050446">
    <property type="entry name" value="FAD-oxidoreductase/Apoptosis"/>
</dbReference>
<organism evidence="7 8">
    <name type="scientific">Jatrophihabitans telluris</name>
    <dbReference type="NCBI Taxonomy" id="2038343"/>
    <lineage>
        <taxon>Bacteria</taxon>
        <taxon>Bacillati</taxon>
        <taxon>Actinomycetota</taxon>
        <taxon>Actinomycetes</taxon>
        <taxon>Jatrophihabitantales</taxon>
        <taxon>Jatrophihabitantaceae</taxon>
        <taxon>Jatrophihabitans</taxon>
    </lineage>
</organism>
<dbReference type="RefSeq" id="WP_249773736.1">
    <property type="nucleotide sequence ID" value="NZ_CP097332.1"/>
</dbReference>
<dbReference type="EMBL" id="CP097332">
    <property type="protein sequence ID" value="UQX89841.1"/>
    <property type="molecule type" value="Genomic_DNA"/>
</dbReference>